<evidence type="ECO:0000313" key="3">
    <source>
        <dbReference type="Proteomes" id="UP000178912"/>
    </source>
</evidence>
<dbReference type="Proteomes" id="UP000178912">
    <property type="component" value="Unassembled WGS sequence"/>
</dbReference>
<reference evidence="3" key="1">
    <citation type="submission" date="2016-03" db="EMBL/GenBank/DDBJ databases">
        <authorList>
            <person name="Guldener U."/>
        </authorList>
    </citation>
    <scope>NUCLEOTIDE SEQUENCE [LARGE SCALE GENOMIC DNA]</scope>
    <source>
        <strain evidence="3">04CH-RAC-A.6.1</strain>
    </source>
</reference>
<gene>
    <name evidence="2" type="ORF">RAG0_12054</name>
</gene>
<evidence type="ECO:0000313" key="2">
    <source>
        <dbReference type="EMBL" id="CZT06270.1"/>
    </source>
</evidence>
<organism evidence="2 3">
    <name type="scientific">Rhynchosporium agropyri</name>
    <dbReference type="NCBI Taxonomy" id="914238"/>
    <lineage>
        <taxon>Eukaryota</taxon>
        <taxon>Fungi</taxon>
        <taxon>Dikarya</taxon>
        <taxon>Ascomycota</taxon>
        <taxon>Pezizomycotina</taxon>
        <taxon>Leotiomycetes</taxon>
        <taxon>Helotiales</taxon>
        <taxon>Ploettnerulaceae</taxon>
        <taxon>Rhynchosporium</taxon>
    </lineage>
</organism>
<evidence type="ECO:0000256" key="1">
    <source>
        <dbReference type="SAM" id="SignalP"/>
    </source>
</evidence>
<accession>A0A1E1L6W5</accession>
<dbReference type="AlphaFoldDB" id="A0A1E1L6W5"/>
<feature type="chain" id="PRO_5009446836" evidence="1">
    <location>
        <begin position="25"/>
        <end position="51"/>
    </location>
</feature>
<keyword evidence="1" id="KW-0732">Signal</keyword>
<keyword evidence="3" id="KW-1185">Reference proteome</keyword>
<feature type="signal peptide" evidence="1">
    <location>
        <begin position="1"/>
        <end position="24"/>
    </location>
</feature>
<protein>
    <submittedName>
        <fullName evidence="2">Uncharacterized protein</fullName>
    </submittedName>
</protein>
<proteinExistence type="predicted"/>
<dbReference type="EMBL" id="FJUX01000084">
    <property type="protein sequence ID" value="CZT06270.1"/>
    <property type="molecule type" value="Genomic_DNA"/>
</dbReference>
<name>A0A1E1L6W5_9HELO</name>
<sequence>MVRGTRMPPTIALILLLLPMAVHYRQVRRRYDEKMERYWGLVDWVDGSGSS</sequence>